<feature type="transmembrane region" description="Helical" evidence="1">
    <location>
        <begin position="36"/>
        <end position="57"/>
    </location>
</feature>
<evidence type="ECO:0000256" key="1">
    <source>
        <dbReference type="RuleBase" id="RU004429"/>
    </source>
</evidence>
<evidence type="ECO:0000256" key="2">
    <source>
        <dbReference type="SAM" id="MobiDB-lite"/>
    </source>
</evidence>
<dbReference type="Proteomes" id="UP001432000">
    <property type="component" value="Chromosome"/>
</dbReference>
<comment type="subcellular location">
    <subcellularLocation>
        <location evidence="1">Cell membrane</location>
        <topology evidence="1">Multi-pass membrane protein</topology>
    </subcellularLocation>
</comment>
<keyword evidence="1" id="KW-0812">Transmembrane</keyword>
<dbReference type="PANTHER" id="PTHR33269">
    <property type="entry name" value="NADH-UBIQUINONE OXIDOREDUCTASE CHAIN 6"/>
    <property type="match status" value="1"/>
</dbReference>
<name>A0ABZ2PPQ0_9NOCA</name>
<feature type="region of interest" description="Disordered" evidence="2">
    <location>
        <begin position="217"/>
        <end position="239"/>
    </location>
</feature>
<protein>
    <recommendedName>
        <fullName evidence="1">NADH-quinone oxidoreductase subunit J</fullName>
        <ecNumber evidence="1">7.1.1.-</ecNumber>
    </recommendedName>
</protein>
<comment type="similarity">
    <text evidence="1">Belongs to the complex I subunit 6 family.</text>
</comment>
<comment type="catalytic activity">
    <reaction evidence="1">
        <text>a quinone + NADH + 5 H(+)(in) = a quinol + NAD(+) + 4 H(+)(out)</text>
        <dbReference type="Rhea" id="RHEA:57888"/>
        <dbReference type="ChEBI" id="CHEBI:15378"/>
        <dbReference type="ChEBI" id="CHEBI:24646"/>
        <dbReference type="ChEBI" id="CHEBI:57540"/>
        <dbReference type="ChEBI" id="CHEBI:57945"/>
        <dbReference type="ChEBI" id="CHEBI:132124"/>
    </reaction>
</comment>
<sequence>MTTSTAEAVQFWLLGGLAVIGAVAMVCATKAVYSALFLAVTMIILAVFYIAQGAVFLGVVQVVVYTGAVMMLFLFVLMLVGVDSADSLTETLKGQRSAAIAAGIGFGLVVIGAIGNASVQSGRPEFVGLDEANAGGNVEGLAELIFIKYLWAFELTGALLIIATVGAMVLAHRERFEERQGQRELSIQRFKDGTHVTPMPSPGVYARHNAVDWPARLPDGSPSELSVNPMHRGHRDGEM</sequence>
<proteinExistence type="inferred from homology"/>
<keyword evidence="1" id="KW-0874">Quinone</keyword>
<organism evidence="3 4">
    <name type="scientific">Rhodococcus sovatensis</name>
    <dbReference type="NCBI Taxonomy" id="1805840"/>
    <lineage>
        <taxon>Bacteria</taxon>
        <taxon>Bacillati</taxon>
        <taxon>Actinomycetota</taxon>
        <taxon>Actinomycetes</taxon>
        <taxon>Mycobacteriales</taxon>
        <taxon>Nocardiaceae</taxon>
        <taxon>Rhodococcus</taxon>
    </lineage>
</organism>
<dbReference type="EC" id="7.1.1.-" evidence="1"/>
<dbReference type="NCBIfam" id="NF005165">
    <property type="entry name" value="PRK06638.1-5"/>
    <property type="match status" value="1"/>
</dbReference>
<dbReference type="InterPro" id="IPR042106">
    <property type="entry name" value="Nuo/plastoQ_OxRdtase_6_NuoJ"/>
</dbReference>
<dbReference type="GO" id="GO:0050136">
    <property type="term" value="F:NADH dehydrogenase (quinone) (non-electrogenic) activity"/>
    <property type="evidence" value="ECO:0007669"/>
    <property type="project" value="UniProtKB-EC"/>
</dbReference>
<keyword evidence="1" id="KW-0520">NAD</keyword>
<dbReference type="InterPro" id="IPR001457">
    <property type="entry name" value="NADH_UbQ/plastoQ_OxRdtase_su6"/>
</dbReference>
<comment type="function">
    <text evidence="1">NDH-1 shuttles electrons from NADH, via FMN and iron-sulfur (Fe-S) centers, to quinones in the respiratory chain. Couples the redox reaction to proton translocation (for every two electrons transferred, four hydrogen ions are translocated across the cytoplasmic membrane), and thus conserves the redox energy in a proton gradient.</text>
</comment>
<dbReference type="PANTHER" id="PTHR33269:SF19">
    <property type="entry name" value="NADH-QUINONE OXIDOREDUCTASE SUBUNIT J"/>
    <property type="match status" value="1"/>
</dbReference>
<evidence type="ECO:0000313" key="3">
    <source>
        <dbReference type="EMBL" id="WXG71029.1"/>
    </source>
</evidence>
<feature type="transmembrane region" description="Helical" evidence="1">
    <location>
        <begin position="12"/>
        <end position="29"/>
    </location>
</feature>
<keyword evidence="3" id="KW-0560">Oxidoreductase</keyword>
<dbReference type="Gene3D" id="1.20.120.1200">
    <property type="entry name" value="NADH-ubiquinone/plastoquinone oxidoreductase chain 6, subunit NuoJ"/>
    <property type="match status" value="1"/>
</dbReference>
<feature type="transmembrane region" description="Helical" evidence="1">
    <location>
        <begin position="97"/>
        <end position="119"/>
    </location>
</feature>
<dbReference type="Pfam" id="PF00499">
    <property type="entry name" value="Oxidored_q3"/>
    <property type="match status" value="1"/>
</dbReference>
<evidence type="ECO:0000313" key="4">
    <source>
        <dbReference type="Proteomes" id="UP001432000"/>
    </source>
</evidence>
<keyword evidence="1" id="KW-1003">Cell membrane</keyword>
<keyword evidence="1" id="KW-0472">Membrane</keyword>
<keyword evidence="1" id="KW-1133">Transmembrane helix</keyword>
<dbReference type="RefSeq" id="WP_338892760.1">
    <property type="nucleotide sequence ID" value="NZ_CP147846.1"/>
</dbReference>
<feature type="transmembrane region" description="Helical" evidence="1">
    <location>
        <begin position="63"/>
        <end position="85"/>
    </location>
</feature>
<feature type="transmembrane region" description="Helical" evidence="1">
    <location>
        <begin position="149"/>
        <end position="171"/>
    </location>
</feature>
<reference evidence="3 4" key="1">
    <citation type="submission" date="2024-03" db="EMBL/GenBank/DDBJ databases">
        <title>Natural products discovery in diverse microorganisms through a two-stage MS feature dereplication strategy.</title>
        <authorList>
            <person name="Zhang R."/>
        </authorList>
    </citation>
    <scope>NUCLEOTIDE SEQUENCE [LARGE SCALE GENOMIC DNA]</scope>
    <source>
        <strain evidence="3 4">18930</strain>
    </source>
</reference>
<accession>A0ABZ2PPQ0</accession>
<gene>
    <name evidence="3" type="ORF">WDS16_11355</name>
</gene>
<keyword evidence="4" id="KW-1185">Reference proteome</keyword>
<dbReference type="EMBL" id="CP147846">
    <property type="protein sequence ID" value="WXG71029.1"/>
    <property type="molecule type" value="Genomic_DNA"/>
</dbReference>